<dbReference type="Proteomes" id="UP001501321">
    <property type="component" value="Unassembled WGS sequence"/>
</dbReference>
<dbReference type="PANTHER" id="PTHR37423">
    <property type="entry name" value="SOLUBLE LYTIC MUREIN TRANSGLYCOSYLASE-RELATED"/>
    <property type="match status" value="1"/>
</dbReference>
<reference evidence="5" key="1">
    <citation type="journal article" date="2019" name="Int. J. Syst. Evol. Microbiol.">
        <title>The Global Catalogue of Microorganisms (GCM) 10K type strain sequencing project: providing services to taxonomists for standard genome sequencing and annotation.</title>
        <authorList>
            <consortium name="The Broad Institute Genomics Platform"/>
            <consortium name="The Broad Institute Genome Sequencing Center for Infectious Disease"/>
            <person name="Wu L."/>
            <person name="Ma J."/>
        </authorList>
    </citation>
    <scope>NUCLEOTIDE SEQUENCE [LARGE SCALE GENOMIC DNA]</scope>
    <source>
        <strain evidence="5">JCM 32226</strain>
    </source>
</reference>
<organism evidence="4 5">
    <name type="scientific">Pseudaeromonas paramecii</name>
    <dbReference type="NCBI Taxonomy" id="2138166"/>
    <lineage>
        <taxon>Bacteria</taxon>
        <taxon>Pseudomonadati</taxon>
        <taxon>Pseudomonadota</taxon>
        <taxon>Gammaproteobacteria</taxon>
        <taxon>Aeromonadales</taxon>
        <taxon>Aeromonadaceae</taxon>
        <taxon>Pseudaeromonas</taxon>
    </lineage>
</organism>
<keyword evidence="5" id="KW-1185">Reference proteome</keyword>
<dbReference type="PANTHER" id="PTHR37423:SF2">
    <property type="entry name" value="MEMBRANE-BOUND LYTIC MUREIN TRANSGLYCOSYLASE C"/>
    <property type="match status" value="1"/>
</dbReference>
<comment type="caution">
    <text evidence="4">The sequence shown here is derived from an EMBL/GenBank/DDBJ whole genome shotgun (WGS) entry which is preliminary data.</text>
</comment>
<dbReference type="CDD" id="cd00254">
    <property type="entry name" value="LT-like"/>
    <property type="match status" value="1"/>
</dbReference>
<evidence type="ECO:0000259" key="3">
    <source>
        <dbReference type="Pfam" id="PF01464"/>
    </source>
</evidence>
<sequence>MRFLPLLLLPLSLGLSLTTALWAAQPEPGTRQQIQVYKSVQDDGVVLYSDTMPMDSSFETLVFDVCYACDVNSKVDWQHTGLFVSEFHETIQAAAKTYRVEPALIRALIHAESAFNPWAVSRKGAKGLTQLMPGTARELGVTDPLNVQQNIFGGTEYLSRLLEQFNGDITLATAAYNAGPTAVTRHKGVPPYAETRTYVQRVQLLYQRYKQVLTALQG</sequence>
<gene>
    <name evidence="4" type="ORF">GCM10023095_22190</name>
</gene>
<comment type="similarity">
    <text evidence="1">Belongs to the transglycosylase Slt family.</text>
</comment>
<accession>A0ABP8QB49</accession>
<name>A0ABP8QB49_9GAMM</name>
<dbReference type="SUPFAM" id="SSF53955">
    <property type="entry name" value="Lysozyme-like"/>
    <property type="match status" value="1"/>
</dbReference>
<evidence type="ECO:0000256" key="1">
    <source>
        <dbReference type="ARBA" id="ARBA00007734"/>
    </source>
</evidence>
<evidence type="ECO:0000256" key="2">
    <source>
        <dbReference type="SAM" id="SignalP"/>
    </source>
</evidence>
<feature type="signal peptide" evidence="2">
    <location>
        <begin position="1"/>
        <end position="23"/>
    </location>
</feature>
<proteinExistence type="inferred from homology"/>
<dbReference type="InterPro" id="IPR023346">
    <property type="entry name" value="Lysozyme-like_dom_sf"/>
</dbReference>
<protein>
    <submittedName>
        <fullName evidence="4">Lytic transglycosylase domain-containing protein</fullName>
    </submittedName>
</protein>
<feature type="chain" id="PRO_5045080399" evidence="2">
    <location>
        <begin position="24"/>
        <end position="218"/>
    </location>
</feature>
<evidence type="ECO:0000313" key="4">
    <source>
        <dbReference type="EMBL" id="GAA4500426.1"/>
    </source>
</evidence>
<dbReference type="InterPro" id="IPR008258">
    <property type="entry name" value="Transglycosylase_SLT_dom_1"/>
</dbReference>
<dbReference type="RefSeq" id="WP_345013053.1">
    <property type="nucleotide sequence ID" value="NZ_BAABFC010000014.1"/>
</dbReference>
<dbReference type="Gene3D" id="1.10.530.10">
    <property type="match status" value="1"/>
</dbReference>
<feature type="domain" description="Transglycosylase SLT" evidence="3">
    <location>
        <begin position="90"/>
        <end position="188"/>
    </location>
</feature>
<keyword evidence="2" id="KW-0732">Signal</keyword>
<dbReference type="EMBL" id="BAABFC010000014">
    <property type="protein sequence ID" value="GAA4500426.1"/>
    <property type="molecule type" value="Genomic_DNA"/>
</dbReference>
<evidence type="ECO:0000313" key="5">
    <source>
        <dbReference type="Proteomes" id="UP001501321"/>
    </source>
</evidence>
<dbReference type="Pfam" id="PF01464">
    <property type="entry name" value="SLT"/>
    <property type="match status" value="1"/>
</dbReference>